<gene>
    <name evidence="2" type="ORF">BSAL_46700</name>
</gene>
<feature type="region of interest" description="Disordered" evidence="1">
    <location>
        <begin position="494"/>
        <end position="576"/>
    </location>
</feature>
<evidence type="ECO:0000256" key="1">
    <source>
        <dbReference type="SAM" id="MobiDB-lite"/>
    </source>
</evidence>
<dbReference type="AlphaFoldDB" id="A0A0S4JV91"/>
<name>A0A0S4JV91_BODSA</name>
<protein>
    <submittedName>
        <fullName evidence="2">Uncharacterized protein</fullName>
    </submittedName>
</protein>
<sequence>MRSEVAVQLSGIYCSSSKQVGEKVRVGCAWSNGGGKAQVSSSVFWTPLCILQKPQTLPPTQSGAGWSSAAESPLSRGAATSFPNVEVSNQAQLSFSIEVRGIFSSTVVCTIVVDVHELVFSGTLSGPFLGASTTNGGKTKWMVTGVIQLKEMEGATTAPIVGNMAAMAVPPLQQPQLVIPPSILLTPMLRSVTPPPLLAASAPVAVAPAVIPEFTGCVQGEHNDRVETGAPQTQASTSELDLPKSVRDALDALEFPPFVAAKIFARGGEPPSKSLSLGNRRQPTSSSRIAAIILAPCRDATLSEEDLAFMCDSFSVELGHSVVTTVGGNSAISSALWRPELASSLNTAGKEFGTNARTDVATQTGDLAQLLSREYVAQFDSAAAVSLRTDAKEKLENSRAFQILKHDIAEANRREMQAVAEAQQLRVSLAKAMQQIDELRNGSTEDDDEESGLYGVPAAYRTSRRQRAGSSASSYSRGGLRNVWNDVLSSSAQSAVSTPSNRKQQRPLSQSPPTVRPLTSSQQSSFKSKTSVTKSSSAQPHQAVKTPLSQHVFQTGSQVGVRGRSRSIGFSDDDIL</sequence>
<feature type="compositionally biased region" description="Low complexity" evidence="1">
    <location>
        <begin position="519"/>
        <end position="539"/>
    </location>
</feature>
<evidence type="ECO:0000313" key="2">
    <source>
        <dbReference type="EMBL" id="CUG94141.1"/>
    </source>
</evidence>
<dbReference type="Proteomes" id="UP000051952">
    <property type="component" value="Unassembled WGS sequence"/>
</dbReference>
<keyword evidence="3" id="KW-1185">Reference proteome</keyword>
<accession>A0A0S4JV91</accession>
<feature type="region of interest" description="Disordered" evidence="1">
    <location>
        <begin position="440"/>
        <end position="476"/>
    </location>
</feature>
<feature type="compositionally biased region" description="Polar residues" evidence="1">
    <location>
        <begin position="547"/>
        <end position="558"/>
    </location>
</feature>
<evidence type="ECO:0000313" key="3">
    <source>
        <dbReference type="Proteomes" id="UP000051952"/>
    </source>
</evidence>
<organism evidence="2 3">
    <name type="scientific">Bodo saltans</name>
    <name type="common">Flagellated protozoan</name>
    <dbReference type="NCBI Taxonomy" id="75058"/>
    <lineage>
        <taxon>Eukaryota</taxon>
        <taxon>Discoba</taxon>
        <taxon>Euglenozoa</taxon>
        <taxon>Kinetoplastea</taxon>
        <taxon>Metakinetoplastina</taxon>
        <taxon>Eubodonida</taxon>
        <taxon>Bodonidae</taxon>
        <taxon>Bodo</taxon>
    </lineage>
</organism>
<reference evidence="3" key="1">
    <citation type="submission" date="2015-09" db="EMBL/GenBank/DDBJ databases">
        <authorList>
            <consortium name="Pathogen Informatics"/>
        </authorList>
    </citation>
    <scope>NUCLEOTIDE SEQUENCE [LARGE SCALE GENOMIC DNA]</scope>
    <source>
        <strain evidence="3">Lake Konstanz</strain>
    </source>
</reference>
<proteinExistence type="predicted"/>
<dbReference type="VEuPathDB" id="TriTrypDB:BSAL_46700"/>
<dbReference type="EMBL" id="CYKH01002220">
    <property type="protein sequence ID" value="CUG94141.1"/>
    <property type="molecule type" value="Genomic_DNA"/>
</dbReference>